<feature type="coiled-coil region" evidence="1">
    <location>
        <begin position="205"/>
        <end position="302"/>
    </location>
</feature>
<sequence length="765" mass="86041">MWSSRVAQLQAELDDSRVSGDQIRSTLRERLQKSLEAQQTKDTELRKLQTLLDTASRAAEEKLEKIERLASVREQALQTKIAQLTQSLTNTTLAKECLEDKLAQQLKANEAYRKATEDELDELRDKLSTLSASTACSIAEKAHEHSLVEERLNTEIAQLKQLNEEKTRHAAQLQGFLEKSQAQLTTQSQQLKDALALSESRKMELNDLRSDHSQTRIQLLELQDQRNEAQDRLKHLEHTVSDLETRLSESDVERTRTENRCTRLASQITELETQMQQKTDRLRDLQILIDFTQQEKADFERRSIALHEQLRQMESDWMQSRDQLAQTRTALAQALHQQHETTLQLMQVKFNYAQATERLALLQADDFKVRRAFRSALALYPHSRPTSLHDCSTVIDTPLHEVSTIFDNPVSDRLHMSTSGIMSCTMTAPVDRLDTTESEGIDGTKRSLSRTSDTNREEVAVQTNGTLVSRRDAQVSCSVGRKFTECGLKSVLWPPYADVTAPVSPAGLRNNDVLSGASPQRHLRRFCRLIIAPDEEQTNMPLNDMLSRPIPQDVEVDKEAGEPVFSSPSKRSRAVSPLQSSQSVMPTASASRNTADDSRLSTQTSSDPIPYIPETPLPWNATSTSCIRSFSAYDIAKYPVATHHLTIQVDTLPNSSESNSVQTAQPVRQPSWNHTPRSQSKKISRFWKGNKLRKFSGSGTTNHDPADRLNQSGPEVFRKPPAPLPSKHNASKLAPVTDNAATSITPQTPSRSKHSKLHGIFPKPH</sequence>
<proteinExistence type="predicted"/>
<feature type="coiled-coil region" evidence="1">
    <location>
        <begin position="45"/>
        <end position="179"/>
    </location>
</feature>
<feature type="compositionally biased region" description="Polar residues" evidence="2">
    <location>
        <begin position="739"/>
        <end position="750"/>
    </location>
</feature>
<reference evidence="3 4" key="1">
    <citation type="submission" date="2018-11" db="EMBL/GenBank/DDBJ databases">
        <authorList>
            <consortium name="Pathogen Informatics"/>
        </authorList>
    </citation>
    <scope>NUCLEOTIDE SEQUENCE [LARGE SCALE GENOMIC DNA]</scope>
    <source>
        <strain evidence="3 4">Egypt</strain>
    </source>
</reference>
<protein>
    <submittedName>
        <fullName evidence="3">Uncharacterized protein</fullName>
    </submittedName>
</protein>
<feature type="compositionally biased region" description="Polar residues" evidence="2">
    <location>
        <begin position="697"/>
        <end position="713"/>
    </location>
</feature>
<dbReference type="Proteomes" id="UP000272942">
    <property type="component" value="Unassembled WGS sequence"/>
</dbReference>
<feature type="region of interest" description="Disordered" evidence="2">
    <location>
        <begin position="653"/>
        <end position="765"/>
    </location>
</feature>
<feature type="compositionally biased region" description="Basic residues" evidence="2">
    <location>
        <begin position="679"/>
        <end position="694"/>
    </location>
</feature>
<name>A0A3P8KTW2_9TREM</name>
<evidence type="ECO:0000256" key="2">
    <source>
        <dbReference type="SAM" id="MobiDB-lite"/>
    </source>
</evidence>
<dbReference type="OrthoDB" id="6243281at2759"/>
<feature type="compositionally biased region" description="Polar residues" evidence="2">
    <location>
        <begin position="577"/>
        <end position="593"/>
    </location>
</feature>
<keyword evidence="1" id="KW-0175">Coiled coil</keyword>
<evidence type="ECO:0000313" key="4">
    <source>
        <dbReference type="Proteomes" id="UP000272942"/>
    </source>
</evidence>
<dbReference type="AlphaFoldDB" id="A0A3P8KTW2"/>
<feature type="region of interest" description="Disordered" evidence="2">
    <location>
        <begin position="558"/>
        <end position="613"/>
    </location>
</feature>
<dbReference type="EMBL" id="UZAN01045677">
    <property type="protein sequence ID" value="VDP83016.1"/>
    <property type="molecule type" value="Genomic_DNA"/>
</dbReference>
<gene>
    <name evidence="3" type="ORF">ECPE_LOCUS8218</name>
</gene>
<evidence type="ECO:0000313" key="3">
    <source>
        <dbReference type="EMBL" id="VDP83016.1"/>
    </source>
</evidence>
<accession>A0A3P8KTW2</accession>
<evidence type="ECO:0000256" key="1">
    <source>
        <dbReference type="SAM" id="Coils"/>
    </source>
</evidence>
<organism evidence="3 4">
    <name type="scientific">Echinostoma caproni</name>
    <dbReference type="NCBI Taxonomy" id="27848"/>
    <lineage>
        <taxon>Eukaryota</taxon>
        <taxon>Metazoa</taxon>
        <taxon>Spiralia</taxon>
        <taxon>Lophotrochozoa</taxon>
        <taxon>Platyhelminthes</taxon>
        <taxon>Trematoda</taxon>
        <taxon>Digenea</taxon>
        <taxon>Plagiorchiida</taxon>
        <taxon>Echinostomata</taxon>
        <taxon>Echinostomatoidea</taxon>
        <taxon>Echinostomatidae</taxon>
        <taxon>Echinostoma</taxon>
    </lineage>
</organism>
<feature type="compositionally biased region" description="Polar residues" evidence="2">
    <location>
        <begin position="653"/>
        <end position="678"/>
    </location>
</feature>
<keyword evidence="4" id="KW-1185">Reference proteome</keyword>